<evidence type="ECO:0000313" key="4">
    <source>
        <dbReference type="EMBL" id="AIT61347.1"/>
    </source>
</evidence>
<name>A0A097IGX2_9CORY</name>
<dbReference type="AlphaFoldDB" id="A0A097IGX2"/>
<feature type="compositionally biased region" description="Polar residues" evidence="1">
    <location>
        <begin position="35"/>
        <end position="48"/>
    </location>
</feature>
<organism evidence="4 5">
    <name type="scientific">Corynebacterium doosanense CAU 212 = DSM 45436</name>
    <dbReference type="NCBI Taxonomy" id="558173"/>
    <lineage>
        <taxon>Bacteria</taxon>
        <taxon>Bacillati</taxon>
        <taxon>Actinomycetota</taxon>
        <taxon>Actinomycetes</taxon>
        <taxon>Mycobacteriales</taxon>
        <taxon>Corynebacteriaceae</taxon>
        <taxon>Corynebacterium</taxon>
    </lineage>
</organism>
<dbReference type="RefSeq" id="WP_018020995.1">
    <property type="nucleotide sequence ID" value="NZ_AQUX01000001.1"/>
</dbReference>
<keyword evidence="2" id="KW-1133">Transmembrane helix</keyword>
<reference evidence="4 5" key="1">
    <citation type="submission" date="2013-09" db="EMBL/GenBank/DDBJ databases">
        <title>Complete genome sequence of Corynebacterium doosanense CAU 212(T) (=DSM 45436(T)), isolated from activated sludge.</title>
        <authorList>
            <person name="Schaffert L."/>
            <person name="Albersmeier A."/>
            <person name="Kalinowski J."/>
            <person name="Ruckert C."/>
        </authorList>
    </citation>
    <scope>NUCLEOTIDE SEQUENCE [LARGE SCALE GENOMIC DNA]</scope>
    <source>
        <strain evidence="4 5">CAU 212</strain>
    </source>
</reference>
<evidence type="ECO:0000256" key="2">
    <source>
        <dbReference type="SAM" id="Phobius"/>
    </source>
</evidence>
<dbReference type="eggNOG" id="ENOG5031QDV">
    <property type="taxonomic scope" value="Bacteria"/>
</dbReference>
<keyword evidence="2" id="KW-0472">Membrane</keyword>
<dbReference type="OrthoDB" id="4427907at2"/>
<sequence>MRSVRNAAVAGATVLALALGTTTATAQESDAAETQAPSLSSQPNTSLNLEGDQDANGEDIFGSSKDLEDQPNWAKALYALTVLGTVGAFVGLIGGPLYNFVVHGPQA</sequence>
<feature type="signal peptide" evidence="3">
    <location>
        <begin position="1"/>
        <end position="26"/>
    </location>
</feature>
<proteinExistence type="predicted"/>
<evidence type="ECO:0000313" key="5">
    <source>
        <dbReference type="Proteomes" id="UP000029914"/>
    </source>
</evidence>
<feature type="region of interest" description="Disordered" evidence="1">
    <location>
        <begin position="26"/>
        <end position="67"/>
    </location>
</feature>
<keyword evidence="2" id="KW-0812">Transmembrane</keyword>
<accession>A0A097IGX2</accession>
<keyword evidence="5" id="KW-1185">Reference proteome</keyword>
<evidence type="ECO:0000256" key="1">
    <source>
        <dbReference type="SAM" id="MobiDB-lite"/>
    </source>
</evidence>
<dbReference type="Proteomes" id="UP000029914">
    <property type="component" value="Chromosome"/>
</dbReference>
<keyword evidence="3" id="KW-0732">Signal</keyword>
<feature type="chain" id="PRO_5001935849" evidence="3">
    <location>
        <begin position="27"/>
        <end position="107"/>
    </location>
</feature>
<gene>
    <name evidence="4" type="ORF">CDOO_08795</name>
</gene>
<protein>
    <submittedName>
        <fullName evidence="4">Membrane protein</fullName>
    </submittedName>
</protein>
<feature type="transmembrane region" description="Helical" evidence="2">
    <location>
        <begin position="76"/>
        <end position="101"/>
    </location>
</feature>
<dbReference type="EMBL" id="CP006764">
    <property type="protein sequence ID" value="AIT61347.1"/>
    <property type="molecule type" value="Genomic_DNA"/>
</dbReference>
<dbReference type="HOGENOM" id="CLU_144039_1_0_11"/>
<dbReference type="KEGG" id="cdo:CDOO_08795"/>
<evidence type="ECO:0000256" key="3">
    <source>
        <dbReference type="SAM" id="SignalP"/>
    </source>
</evidence>
<dbReference type="STRING" id="558173.CDOO_08795"/>